<dbReference type="PANTHER" id="PTHR35462">
    <property type="match status" value="1"/>
</dbReference>
<name>A0A381VRG4_9ZZZZ</name>
<reference evidence="1" key="1">
    <citation type="submission" date="2018-05" db="EMBL/GenBank/DDBJ databases">
        <authorList>
            <person name="Lanie J.A."/>
            <person name="Ng W.-L."/>
            <person name="Kazmierczak K.M."/>
            <person name="Andrzejewski T.M."/>
            <person name="Davidsen T.M."/>
            <person name="Wayne K.J."/>
            <person name="Tettelin H."/>
            <person name="Glass J.I."/>
            <person name="Rusch D."/>
            <person name="Podicherti R."/>
            <person name="Tsui H.-C.T."/>
            <person name="Winkler M.E."/>
        </authorList>
    </citation>
    <scope>NUCLEOTIDE SEQUENCE</scope>
</reference>
<dbReference type="AlphaFoldDB" id="A0A381VRG4"/>
<accession>A0A381VRG4</accession>
<gene>
    <name evidence="1" type="ORF">METZ01_LOCUS95081</name>
</gene>
<proteinExistence type="predicted"/>
<evidence type="ECO:0000313" key="1">
    <source>
        <dbReference type="EMBL" id="SVA42227.1"/>
    </source>
</evidence>
<protein>
    <submittedName>
        <fullName evidence="1">Uncharacterized protein</fullName>
    </submittedName>
</protein>
<organism evidence="1">
    <name type="scientific">marine metagenome</name>
    <dbReference type="NCBI Taxonomy" id="408172"/>
    <lineage>
        <taxon>unclassified sequences</taxon>
        <taxon>metagenomes</taxon>
        <taxon>ecological metagenomes</taxon>
    </lineage>
</organism>
<sequence length="128" mass="14042">MYIIPRAIVSFIMLFLLTVGYGSEIAGKIPDEINKKNAQDKWFAIDKVQHFSYSCLIALGSQYVLVNKGGMEEDSALPLSAGFSLSTGILKEILDSRNPKGFFSRRDLIADSLGIVLAVAIIFQPGQE</sequence>
<dbReference type="EMBL" id="UINC01009414">
    <property type="protein sequence ID" value="SVA42227.1"/>
    <property type="molecule type" value="Genomic_DNA"/>
</dbReference>
<dbReference type="PANTHER" id="PTHR35462:SF2">
    <property type="entry name" value="TRANSMEMBRANE PROTEIN"/>
    <property type="match status" value="1"/>
</dbReference>